<reference evidence="6 7" key="1">
    <citation type="submission" date="2019-03" db="EMBL/GenBank/DDBJ databases">
        <title>Genomic Encyclopedia of Type Strains, Phase IV (KMG-IV): sequencing the most valuable type-strain genomes for metagenomic binning, comparative biology and taxonomic classification.</title>
        <authorList>
            <person name="Goeker M."/>
        </authorList>
    </citation>
    <scope>NUCLEOTIDE SEQUENCE [LARGE SCALE GENOMIC DNA]</scope>
    <source>
        <strain evidence="6 7">DSM 25488</strain>
    </source>
</reference>
<accession>A0A4R6XIL1</accession>
<keyword evidence="2 4" id="KW-0560">Oxidoreductase</keyword>
<evidence type="ECO:0000256" key="4">
    <source>
        <dbReference type="HAMAP-Rule" id="MF_00712"/>
    </source>
</evidence>
<comment type="catalytic activity">
    <reaction evidence="3 4">
        <text>N(6)-[(R)-lipoyl]-L-lysyl-[glycine-cleavage complex H protein] + glycine + H(+) = N(6)-[(R)-S(8)-aminomethyldihydrolipoyl]-L-lysyl-[glycine-cleavage complex H protein] + CO2</text>
        <dbReference type="Rhea" id="RHEA:24304"/>
        <dbReference type="Rhea" id="RHEA-COMP:10494"/>
        <dbReference type="Rhea" id="RHEA-COMP:10495"/>
        <dbReference type="ChEBI" id="CHEBI:15378"/>
        <dbReference type="ChEBI" id="CHEBI:16526"/>
        <dbReference type="ChEBI" id="CHEBI:57305"/>
        <dbReference type="ChEBI" id="CHEBI:83099"/>
        <dbReference type="ChEBI" id="CHEBI:83143"/>
        <dbReference type="EC" id="1.4.4.2"/>
    </reaction>
</comment>
<dbReference type="PIRSF" id="PIRSF006815">
    <property type="entry name" value="GcvPA"/>
    <property type="match status" value="1"/>
</dbReference>
<dbReference type="GO" id="GO:0009116">
    <property type="term" value="P:nucleoside metabolic process"/>
    <property type="evidence" value="ECO:0007669"/>
    <property type="project" value="InterPro"/>
</dbReference>
<dbReference type="EMBL" id="SNZB01000004">
    <property type="protein sequence ID" value="TDR19316.1"/>
    <property type="molecule type" value="Genomic_DNA"/>
</dbReference>
<evidence type="ECO:0000256" key="2">
    <source>
        <dbReference type="ARBA" id="ARBA00023002"/>
    </source>
</evidence>
<dbReference type="PANTHER" id="PTHR42806:SF1">
    <property type="entry name" value="GLYCINE DEHYDROGENASE (DECARBOXYLATING)"/>
    <property type="match status" value="1"/>
</dbReference>
<dbReference type="PANTHER" id="PTHR42806">
    <property type="entry name" value="GLYCINE CLEAVAGE SYSTEM P-PROTEIN"/>
    <property type="match status" value="1"/>
</dbReference>
<dbReference type="GO" id="GO:0019464">
    <property type="term" value="P:glycine decarboxylation via glycine cleavage system"/>
    <property type="evidence" value="ECO:0007669"/>
    <property type="project" value="UniProtKB-UniRule"/>
</dbReference>
<sequence>MPFIPHTEDEIKEMLDTIGVDSINQLFDEIPAELISSKLDQIPDRMSEMEVTRHISNLAKKDGTPMCFAGAGAYEHHIPAAVWQVTTRGEFYTAYTPYQPEVAQGTLQVIYEFQSMMAHLTGMDVSNASLYDGSSGLAEAVLMAVRANRKSKSKTILIPKNINPVYTQVVNNIVKNQEINVIGVDFDPKTGLVDHAHLKSFSGQDITAVVVPQPNYFGLYEDVHAMTDWAHEQNALVVGLVNPMSLALLSAPGNWGENGADICCGEGQSMGVPLSSGGPYYGFLTCKEANVRNMPGRIVGMTTDLDGKPGFVLTYQAREQHIRRAKATSNICTNQGLMVTASTIYMSLLGSTGLRNVAANCIQNTDSLKQKLAQVAGLKLLFKGAGFHEFVVQLETAKAADVVEKMAARDIVAGVDISAQYPEMGQCLLLCVTETKTAADLDDFVANLQACL</sequence>
<dbReference type="InterPro" id="IPR015422">
    <property type="entry name" value="PyrdxlP-dep_Trfase_small"/>
</dbReference>
<proteinExistence type="inferred from homology"/>
<dbReference type="NCBIfam" id="NF001696">
    <property type="entry name" value="PRK00451.1"/>
    <property type="match status" value="1"/>
</dbReference>
<dbReference type="RefSeq" id="WP_099020213.1">
    <property type="nucleotide sequence ID" value="NZ_NIHB01000007.1"/>
</dbReference>
<comment type="caution">
    <text evidence="6">The sequence shown here is derived from an EMBL/GenBank/DDBJ whole genome shotgun (WGS) entry which is preliminary data.</text>
</comment>
<evidence type="ECO:0000256" key="1">
    <source>
        <dbReference type="ARBA" id="ARBA00003788"/>
    </source>
</evidence>
<comment type="function">
    <text evidence="1 4">The glycine cleavage system catalyzes the degradation of glycine. The P protein binds the alpha-amino group of glycine through its pyridoxal phosphate cofactor; CO(2) is released and the remaining methylamine moiety is then transferred to the lipoamide cofactor of the H protein.</text>
</comment>
<dbReference type="AlphaFoldDB" id="A0A4R6XIL1"/>
<evidence type="ECO:0000256" key="3">
    <source>
        <dbReference type="ARBA" id="ARBA00049026"/>
    </source>
</evidence>
<comment type="similarity">
    <text evidence="4">Belongs to the GcvP family. N-terminal subunit subfamily.</text>
</comment>
<dbReference type="CDD" id="cd00613">
    <property type="entry name" value="GDC-P"/>
    <property type="match status" value="1"/>
</dbReference>
<dbReference type="InterPro" id="IPR015424">
    <property type="entry name" value="PyrdxlP-dep_Trfase"/>
</dbReference>
<dbReference type="InterPro" id="IPR015421">
    <property type="entry name" value="PyrdxlP-dep_Trfase_major"/>
</dbReference>
<dbReference type="InterPro" id="IPR023010">
    <property type="entry name" value="GcvPA"/>
</dbReference>
<organism evidence="6 7">
    <name type="scientific">Marinicella litoralis</name>
    <dbReference type="NCBI Taxonomy" id="644220"/>
    <lineage>
        <taxon>Bacteria</taxon>
        <taxon>Pseudomonadati</taxon>
        <taxon>Pseudomonadota</taxon>
        <taxon>Gammaproteobacteria</taxon>
        <taxon>Lysobacterales</taxon>
        <taxon>Marinicellaceae</taxon>
        <taxon>Marinicella</taxon>
    </lineage>
</organism>
<evidence type="ECO:0000259" key="5">
    <source>
        <dbReference type="Pfam" id="PF02347"/>
    </source>
</evidence>
<dbReference type="SUPFAM" id="SSF53383">
    <property type="entry name" value="PLP-dependent transferases"/>
    <property type="match status" value="1"/>
</dbReference>
<dbReference type="Gene3D" id="3.40.640.10">
    <property type="entry name" value="Type I PLP-dependent aspartate aminotransferase-like (Major domain)"/>
    <property type="match status" value="1"/>
</dbReference>
<evidence type="ECO:0000313" key="6">
    <source>
        <dbReference type="EMBL" id="TDR19316.1"/>
    </source>
</evidence>
<comment type="subunit">
    <text evidence="4">The glycine cleavage system is composed of four proteins: P, T, L and H. In this organism, the P 'protein' is a heterodimer of two subunits.</text>
</comment>
<name>A0A4R6XIL1_9GAMM</name>
<protein>
    <recommendedName>
        <fullName evidence="4">Probable glycine dehydrogenase (decarboxylating) subunit 1</fullName>
        <ecNumber evidence="4">1.4.4.2</ecNumber>
    </recommendedName>
    <alternativeName>
        <fullName evidence="4">Glycine cleavage system P-protein subunit 1</fullName>
    </alternativeName>
    <alternativeName>
        <fullName evidence="4">Glycine decarboxylase subunit 1</fullName>
    </alternativeName>
    <alternativeName>
        <fullName evidence="4">Glycine dehydrogenase (aminomethyl-transferring) subunit 1</fullName>
    </alternativeName>
</protein>
<dbReference type="HAMAP" id="MF_00712">
    <property type="entry name" value="GcvPA"/>
    <property type="match status" value="1"/>
</dbReference>
<dbReference type="InterPro" id="IPR049315">
    <property type="entry name" value="GDC-P_N"/>
</dbReference>
<dbReference type="Pfam" id="PF02347">
    <property type="entry name" value="GDC-P"/>
    <property type="match status" value="1"/>
</dbReference>
<keyword evidence="7" id="KW-1185">Reference proteome</keyword>
<dbReference type="InterPro" id="IPR020581">
    <property type="entry name" value="GDC_P"/>
</dbReference>
<dbReference type="EC" id="1.4.4.2" evidence="4"/>
<dbReference type="OrthoDB" id="9801272at2"/>
<dbReference type="GO" id="GO:0004375">
    <property type="term" value="F:glycine dehydrogenase (decarboxylating) activity"/>
    <property type="evidence" value="ECO:0007669"/>
    <property type="project" value="UniProtKB-EC"/>
</dbReference>
<dbReference type="Gene3D" id="3.90.1150.10">
    <property type="entry name" value="Aspartate Aminotransferase, domain 1"/>
    <property type="match status" value="1"/>
</dbReference>
<evidence type="ECO:0000313" key="7">
    <source>
        <dbReference type="Proteomes" id="UP000295724"/>
    </source>
</evidence>
<dbReference type="Proteomes" id="UP000295724">
    <property type="component" value="Unassembled WGS sequence"/>
</dbReference>
<feature type="domain" description="Glycine cleavage system P-protein N-terminal" evidence="5">
    <location>
        <begin position="3"/>
        <end position="446"/>
    </location>
</feature>
<gene>
    <name evidence="4" type="primary">gcvPA</name>
    <name evidence="6" type="ORF">C8D91_1864</name>
</gene>